<dbReference type="Proteomes" id="UP000095563">
    <property type="component" value="Unassembled WGS sequence"/>
</dbReference>
<dbReference type="AlphaFoldDB" id="A0A174V7H7"/>
<protein>
    <recommendedName>
        <fullName evidence="5">Lipoprotein</fullName>
    </recommendedName>
</protein>
<feature type="compositionally biased region" description="Low complexity" evidence="1">
    <location>
        <begin position="21"/>
        <end position="30"/>
    </location>
</feature>
<evidence type="ECO:0000313" key="4">
    <source>
        <dbReference type="Proteomes" id="UP000095563"/>
    </source>
</evidence>
<evidence type="ECO:0000313" key="3">
    <source>
        <dbReference type="EMBL" id="CUQ29426.1"/>
    </source>
</evidence>
<feature type="signal peptide" evidence="2">
    <location>
        <begin position="1"/>
        <end position="17"/>
    </location>
</feature>
<feature type="chain" id="PRO_5039332847" description="Lipoprotein" evidence="2">
    <location>
        <begin position="18"/>
        <end position="265"/>
    </location>
</feature>
<organism evidence="3 4">
    <name type="scientific">Clostridium baratii</name>
    <dbReference type="NCBI Taxonomy" id="1561"/>
    <lineage>
        <taxon>Bacteria</taxon>
        <taxon>Bacillati</taxon>
        <taxon>Bacillota</taxon>
        <taxon>Clostridia</taxon>
        <taxon>Eubacteriales</taxon>
        <taxon>Clostridiaceae</taxon>
        <taxon>Clostridium</taxon>
    </lineage>
</organism>
<feature type="compositionally biased region" description="Basic and acidic residues" evidence="1">
    <location>
        <begin position="49"/>
        <end position="72"/>
    </location>
</feature>
<gene>
    <name evidence="3" type="ORF">ERS852568_02695</name>
</gene>
<keyword evidence="2" id="KW-0732">Signal</keyword>
<name>A0A174V7H7_9CLOT</name>
<sequence length="265" mass="29127">MKKTLIGLLIASCFVLAGCSDNSSSSASTSNPQPQVEATKTSDNASKNTEAKEQTNKEDVSKDTNKTSDKSSTENSNTNMKQDNKEDSVKANTTVKKETPKESSESIKKKDVHIKNTEKPMITPSNNLVVEKRVKNNDTSSDTTEVSKYYGTWKIAELIGRTPLNTGSTVPLNKTITISKDNYVNNSFGVKIKNPIYNIAKVSEPDFCRGFKMQSLKGTGLKSGTVTALDVSSPDKNNPQFDEIYLQDGYIVYLEGGMFFKCIKE</sequence>
<dbReference type="EMBL" id="CZBO01000007">
    <property type="protein sequence ID" value="CUQ29426.1"/>
    <property type="molecule type" value="Genomic_DNA"/>
</dbReference>
<evidence type="ECO:0000256" key="1">
    <source>
        <dbReference type="SAM" id="MobiDB-lite"/>
    </source>
</evidence>
<accession>A0A174V7H7</accession>
<proteinExistence type="predicted"/>
<evidence type="ECO:0000256" key="2">
    <source>
        <dbReference type="SAM" id="SignalP"/>
    </source>
</evidence>
<dbReference type="PROSITE" id="PS51257">
    <property type="entry name" value="PROKAR_LIPOPROTEIN"/>
    <property type="match status" value="1"/>
</dbReference>
<evidence type="ECO:0008006" key="5">
    <source>
        <dbReference type="Google" id="ProtNLM"/>
    </source>
</evidence>
<feature type="compositionally biased region" description="Basic and acidic residues" evidence="1">
    <location>
        <begin position="82"/>
        <end position="118"/>
    </location>
</feature>
<feature type="region of interest" description="Disordered" evidence="1">
    <location>
        <begin position="21"/>
        <end position="119"/>
    </location>
</feature>
<dbReference type="RefSeq" id="WP_055208662.1">
    <property type="nucleotide sequence ID" value="NZ_CZBO01000007.1"/>
</dbReference>
<feature type="compositionally biased region" description="Polar residues" evidence="1">
    <location>
        <begin position="31"/>
        <end position="48"/>
    </location>
</feature>
<reference evidence="3 4" key="1">
    <citation type="submission" date="2015-09" db="EMBL/GenBank/DDBJ databases">
        <authorList>
            <consortium name="Pathogen Informatics"/>
        </authorList>
    </citation>
    <scope>NUCLEOTIDE SEQUENCE [LARGE SCALE GENOMIC DNA]</scope>
    <source>
        <strain evidence="3 4">2789STDY5834956</strain>
    </source>
</reference>